<keyword evidence="3" id="KW-0150">Chloroplast</keyword>
<dbReference type="Gramene" id="Pp3c9_4070V3.2">
    <property type="protein sequence ID" value="Pp3c9_4070V3.2"/>
    <property type="gene ID" value="Pp3c9_4070"/>
</dbReference>
<evidence type="ECO:0000256" key="4">
    <source>
        <dbReference type="ARBA" id="ARBA00022640"/>
    </source>
</evidence>
<feature type="transmembrane region" description="Helical" evidence="14">
    <location>
        <begin position="253"/>
        <end position="270"/>
    </location>
</feature>
<organism evidence="15">
    <name type="scientific">Physcomitrium patens</name>
    <name type="common">Spreading-leaved earth moss</name>
    <name type="synonym">Physcomitrella patens</name>
    <dbReference type="NCBI Taxonomy" id="3218"/>
    <lineage>
        <taxon>Eukaryota</taxon>
        <taxon>Viridiplantae</taxon>
        <taxon>Streptophyta</taxon>
        <taxon>Embryophyta</taxon>
        <taxon>Bryophyta</taxon>
        <taxon>Bryophytina</taxon>
        <taxon>Bryopsida</taxon>
        <taxon>Funariidae</taxon>
        <taxon>Funariales</taxon>
        <taxon>Funariaceae</taxon>
        <taxon>Physcomitrium</taxon>
    </lineage>
</organism>
<dbReference type="CDD" id="cd05233">
    <property type="entry name" value="SDR_c"/>
    <property type="match status" value="1"/>
</dbReference>
<evidence type="ECO:0000256" key="9">
    <source>
        <dbReference type="ARBA" id="ARBA00023078"/>
    </source>
</evidence>
<keyword evidence="9" id="KW-0793">Thylakoid</keyword>
<feature type="transmembrane region" description="Helical" evidence="14">
    <location>
        <begin position="282"/>
        <end position="301"/>
    </location>
</feature>
<dbReference type="GO" id="GO:0034256">
    <property type="term" value="F:chlorophyll(ide) b reductase activity"/>
    <property type="evidence" value="ECO:0000318"/>
    <property type="project" value="GO_Central"/>
</dbReference>
<dbReference type="Gramene" id="Pp3c9_4070V3.1">
    <property type="protein sequence ID" value="Pp3c9_4070V3.1"/>
    <property type="gene ID" value="Pp3c9_4070"/>
</dbReference>
<evidence type="ECO:0000256" key="11">
    <source>
        <dbReference type="ARBA" id="ARBA00050138"/>
    </source>
</evidence>
<evidence type="ECO:0000256" key="6">
    <source>
        <dbReference type="ARBA" id="ARBA00022946"/>
    </source>
</evidence>
<reference evidence="15 17" key="1">
    <citation type="journal article" date="2008" name="Science">
        <title>The Physcomitrella genome reveals evolutionary insights into the conquest of land by plants.</title>
        <authorList>
            <person name="Rensing S."/>
            <person name="Lang D."/>
            <person name="Zimmer A."/>
            <person name="Terry A."/>
            <person name="Salamov A."/>
            <person name="Shapiro H."/>
            <person name="Nishiyama T."/>
            <person name="Perroud P.-F."/>
            <person name="Lindquist E."/>
            <person name="Kamisugi Y."/>
            <person name="Tanahashi T."/>
            <person name="Sakakibara K."/>
            <person name="Fujita T."/>
            <person name="Oishi K."/>
            <person name="Shin-I T."/>
            <person name="Kuroki Y."/>
            <person name="Toyoda A."/>
            <person name="Suzuki Y."/>
            <person name="Hashimoto A."/>
            <person name="Yamaguchi K."/>
            <person name="Sugano A."/>
            <person name="Kohara Y."/>
            <person name="Fujiyama A."/>
            <person name="Anterola A."/>
            <person name="Aoki S."/>
            <person name="Ashton N."/>
            <person name="Barbazuk W.B."/>
            <person name="Barker E."/>
            <person name="Bennetzen J."/>
            <person name="Bezanilla M."/>
            <person name="Blankenship R."/>
            <person name="Cho S.H."/>
            <person name="Dutcher S."/>
            <person name="Estelle M."/>
            <person name="Fawcett J.A."/>
            <person name="Gundlach H."/>
            <person name="Hanada K."/>
            <person name="Heyl A."/>
            <person name="Hicks K.A."/>
            <person name="Hugh J."/>
            <person name="Lohr M."/>
            <person name="Mayer K."/>
            <person name="Melkozernov A."/>
            <person name="Murata T."/>
            <person name="Nelson D."/>
            <person name="Pils B."/>
            <person name="Prigge M."/>
            <person name="Reiss B."/>
            <person name="Renner T."/>
            <person name="Rombauts S."/>
            <person name="Rushton P."/>
            <person name="Sanderfoot A."/>
            <person name="Schween G."/>
            <person name="Shiu S.-H."/>
            <person name="Stueber K."/>
            <person name="Theodoulou F.L."/>
            <person name="Tu H."/>
            <person name="Van de Peer Y."/>
            <person name="Verrier P.J."/>
            <person name="Waters E."/>
            <person name="Wood A."/>
            <person name="Yang L."/>
            <person name="Cove D."/>
            <person name="Cuming A."/>
            <person name="Hasebe M."/>
            <person name="Lucas S."/>
            <person name="Mishler D.B."/>
            <person name="Reski R."/>
            <person name="Grigoriev I."/>
            <person name="Quatrano R.S."/>
            <person name="Boore J.L."/>
        </authorList>
    </citation>
    <scope>NUCLEOTIDE SEQUENCE [LARGE SCALE GENOMIC DNA]</scope>
    <source>
        <strain evidence="16 17">cv. Gransden 2004</strain>
    </source>
</reference>
<keyword evidence="4" id="KW-0934">Plastid</keyword>
<dbReference type="OrthoDB" id="3592703at2759"/>
<evidence type="ECO:0000256" key="7">
    <source>
        <dbReference type="ARBA" id="ARBA00023002"/>
    </source>
</evidence>
<name>A0A2K1K1X4_PHYPA</name>
<dbReference type="InterPro" id="IPR052625">
    <property type="entry name" value="Chl_b_Red"/>
</dbReference>
<comment type="catalytic activity">
    <reaction evidence="12">
        <text>7(1)-hydroxychlorophyllide a + NADP(+) = chlorophyllide b + NADPH + H(+)</text>
        <dbReference type="Rhea" id="RHEA:24772"/>
        <dbReference type="ChEBI" id="CHEBI:15378"/>
        <dbReference type="ChEBI" id="CHEBI:57783"/>
        <dbReference type="ChEBI" id="CHEBI:58349"/>
        <dbReference type="ChEBI" id="CHEBI:83356"/>
        <dbReference type="ChEBI" id="CHEBI:83357"/>
        <dbReference type="EC" id="1.1.1.294"/>
    </reaction>
</comment>
<dbReference type="EnsemblPlants" id="Pp3c9_4070V3.1">
    <property type="protein sequence ID" value="Pp3c9_4070V3.1"/>
    <property type="gene ID" value="Pp3c9_4070"/>
</dbReference>
<evidence type="ECO:0000256" key="1">
    <source>
        <dbReference type="ARBA" id="ARBA00004334"/>
    </source>
</evidence>
<dbReference type="Gene3D" id="3.40.50.720">
    <property type="entry name" value="NAD(P)-binding Rossmann-like Domain"/>
    <property type="match status" value="1"/>
</dbReference>
<evidence type="ECO:0000256" key="3">
    <source>
        <dbReference type="ARBA" id="ARBA00022528"/>
    </source>
</evidence>
<dbReference type="EC" id="1.1.1.294" evidence="13"/>
<keyword evidence="14" id="KW-0812">Transmembrane</keyword>
<dbReference type="AlphaFoldDB" id="A0A2K1K1X4"/>
<comment type="catalytic activity">
    <reaction evidence="11">
        <text>7(1)-hydroxychlorophyllide a + NAD(+) = chlorophyllide b + NADH + H(+)</text>
        <dbReference type="Rhea" id="RHEA:24768"/>
        <dbReference type="ChEBI" id="CHEBI:15378"/>
        <dbReference type="ChEBI" id="CHEBI:57540"/>
        <dbReference type="ChEBI" id="CHEBI:57945"/>
        <dbReference type="ChEBI" id="CHEBI:83356"/>
        <dbReference type="ChEBI" id="CHEBI:83357"/>
        <dbReference type="EC" id="1.1.1.294"/>
    </reaction>
</comment>
<keyword evidence="8" id="KW-0520">NAD</keyword>
<comment type="subcellular location">
    <subcellularLocation>
        <location evidence="1">Plastid</location>
        <location evidence="1">Chloroplast thylakoid membrane</location>
    </subcellularLocation>
</comment>
<keyword evidence="7" id="KW-0560">Oxidoreductase</keyword>
<protein>
    <recommendedName>
        <fullName evidence="13">chlorophyll(ide) b reductase</fullName>
        <ecNumber evidence="13">1.1.1.294</ecNumber>
    </recommendedName>
</protein>
<keyword evidence="17" id="KW-1185">Reference proteome</keyword>
<dbReference type="GO" id="GO:0009535">
    <property type="term" value="C:chloroplast thylakoid membrane"/>
    <property type="evidence" value="ECO:0007669"/>
    <property type="project" value="UniProtKB-SubCell"/>
</dbReference>
<dbReference type="GO" id="GO:0015996">
    <property type="term" value="P:chlorophyll catabolic process"/>
    <property type="evidence" value="ECO:0000318"/>
    <property type="project" value="GO_Central"/>
</dbReference>
<dbReference type="PaxDb" id="3218-PP1S199_2V6.1"/>
<evidence type="ECO:0000313" key="17">
    <source>
        <dbReference type="Proteomes" id="UP000006727"/>
    </source>
</evidence>
<evidence type="ECO:0000256" key="14">
    <source>
        <dbReference type="SAM" id="Phobius"/>
    </source>
</evidence>
<dbReference type="GO" id="GO:0010304">
    <property type="term" value="P:PSII associated light-harvesting complex II catabolic process"/>
    <property type="evidence" value="ECO:0000318"/>
    <property type="project" value="GO_Central"/>
</dbReference>
<dbReference type="OMA" id="VQPCRSF"/>
<evidence type="ECO:0000256" key="10">
    <source>
        <dbReference type="ARBA" id="ARBA00023136"/>
    </source>
</evidence>
<reference evidence="15 17" key="2">
    <citation type="journal article" date="2018" name="Plant J.">
        <title>The Physcomitrella patens chromosome-scale assembly reveals moss genome structure and evolution.</title>
        <authorList>
            <person name="Lang D."/>
            <person name="Ullrich K.K."/>
            <person name="Murat F."/>
            <person name="Fuchs J."/>
            <person name="Jenkins J."/>
            <person name="Haas F.B."/>
            <person name="Piednoel M."/>
            <person name="Gundlach H."/>
            <person name="Van Bel M."/>
            <person name="Meyberg R."/>
            <person name="Vives C."/>
            <person name="Morata J."/>
            <person name="Symeonidi A."/>
            <person name="Hiss M."/>
            <person name="Muchero W."/>
            <person name="Kamisugi Y."/>
            <person name="Saleh O."/>
            <person name="Blanc G."/>
            <person name="Decker E.L."/>
            <person name="van Gessel N."/>
            <person name="Grimwood J."/>
            <person name="Hayes R.D."/>
            <person name="Graham S.W."/>
            <person name="Gunter L.E."/>
            <person name="McDaniel S.F."/>
            <person name="Hoernstein S.N.W."/>
            <person name="Larsson A."/>
            <person name="Li F.W."/>
            <person name="Perroud P.F."/>
            <person name="Phillips J."/>
            <person name="Ranjan P."/>
            <person name="Rokshar D.S."/>
            <person name="Rothfels C.J."/>
            <person name="Schneider L."/>
            <person name="Shu S."/>
            <person name="Stevenson D.W."/>
            <person name="Thummler F."/>
            <person name="Tillich M."/>
            <person name="Villarreal Aguilar J.C."/>
            <person name="Widiez T."/>
            <person name="Wong G.K."/>
            <person name="Wymore A."/>
            <person name="Zhang Y."/>
            <person name="Zimmer A.D."/>
            <person name="Quatrano R.S."/>
            <person name="Mayer K.F.X."/>
            <person name="Goodstein D."/>
            <person name="Casacuberta J.M."/>
            <person name="Vandepoele K."/>
            <person name="Reski R."/>
            <person name="Cuming A.C."/>
            <person name="Tuskan G.A."/>
            <person name="Maumus F."/>
            <person name="Salse J."/>
            <person name="Schmutz J."/>
            <person name="Rensing S.A."/>
        </authorList>
    </citation>
    <scope>NUCLEOTIDE SEQUENCE [LARGE SCALE GENOMIC DNA]</scope>
    <source>
        <strain evidence="16 17">cv. Gransden 2004</strain>
    </source>
</reference>
<dbReference type="PRINTS" id="PR00081">
    <property type="entry name" value="GDHRDH"/>
</dbReference>
<dbReference type="PANTHER" id="PTHR24314:SF21">
    <property type="entry name" value="CHLOROPHYLL(IDE) B REDUCTASE NYC1, CHLOROPLASTIC-RELATED"/>
    <property type="match status" value="1"/>
</dbReference>
<evidence type="ECO:0000256" key="13">
    <source>
        <dbReference type="ARBA" id="ARBA00066856"/>
    </source>
</evidence>
<dbReference type="InterPro" id="IPR002347">
    <property type="entry name" value="SDR_fam"/>
</dbReference>
<dbReference type="PANTHER" id="PTHR24314">
    <property type="entry name" value="NON-SPECIFIC LIPID TRANSFER PROTEIN-RELATED"/>
    <property type="match status" value="1"/>
</dbReference>
<keyword evidence="6" id="KW-0809">Transit peptide</keyword>
<dbReference type="EnsemblPlants" id="Pp3c9_4070V3.2">
    <property type="protein sequence ID" value="Pp3c9_4070V3.2"/>
    <property type="gene ID" value="Pp3c9_4070"/>
</dbReference>
<dbReference type="GeneID" id="112286881"/>
<dbReference type="EMBL" id="ABEU02000009">
    <property type="protein sequence ID" value="PNR47783.1"/>
    <property type="molecule type" value="Genomic_DNA"/>
</dbReference>
<evidence type="ECO:0000256" key="5">
    <source>
        <dbReference type="ARBA" id="ARBA00022817"/>
    </source>
</evidence>
<evidence type="ECO:0000313" key="16">
    <source>
        <dbReference type="EnsemblPlants" id="Pp3c9_4070V3.1"/>
    </source>
</evidence>
<reference evidence="16" key="3">
    <citation type="submission" date="2020-12" db="UniProtKB">
        <authorList>
            <consortium name="EnsemblPlants"/>
        </authorList>
    </citation>
    <scope>IDENTIFICATION</scope>
</reference>
<proteinExistence type="inferred from homology"/>
<keyword evidence="10 14" id="KW-0472">Membrane</keyword>
<accession>A0A2K1K1X4</accession>
<dbReference type="FunFam" id="3.40.50.720:FF:000223">
    <property type="entry name" value="Chlorophyll(Ide) b reductase NOL, chloroplastic"/>
    <property type="match status" value="1"/>
</dbReference>
<dbReference type="SUPFAM" id="SSF51735">
    <property type="entry name" value="NAD(P)-binding Rossmann-fold domains"/>
    <property type="match status" value="1"/>
</dbReference>
<comment type="similarity">
    <text evidence="2">Belongs to the short-chain dehydrogenases/reductases (SDR) family.</text>
</comment>
<dbReference type="Pfam" id="PF00106">
    <property type="entry name" value="adh_short"/>
    <property type="match status" value="1"/>
</dbReference>
<dbReference type="RefSeq" id="XP_024385005.1">
    <property type="nucleotide sequence ID" value="XM_024529237.2"/>
</dbReference>
<evidence type="ECO:0000256" key="8">
    <source>
        <dbReference type="ARBA" id="ARBA00023027"/>
    </source>
</evidence>
<dbReference type="Proteomes" id="UP000006727">
    <property type="component" value="Chromosome 9"/>
</dbReference>
<keyword evidence="14" id="KW-1133">Transmembrane helix</keyword>
<sequence>MAASPSAMLVRPDVVFGNCRSDGVVHVSLRVWPSGLALRGSRVQICVRREAKGRVSWSHRSALLSQRMTVQRRPVMFGRTVIRGGKTSFVVHAGGTDDLGEVEEVGSGEIFEEKLNMSLGIEAGNSAVEDGHDNLIIEEVENSRPSGFRGNSASSFGAIELETDVVHQSTRQQPAMVKFVRKLVRALSGLKEKEDALLELPSSVKQNKIRWNPLGFLNGSTPSATKKLRTRVFDGLRRAEDDFFAFTSQLGKYTFVMAATGAILATGFQLSGGEPHQEGVLWFSWLAGIVLGSMIGAGQVLEGHARRGRRNVVITGSTRGLGKALAREFLRAGDNVFITSRSPEGVDSTVLELQREVDEMYRNFLLEEDSQVDAANTRIRKNWPNVVGMPCDVSKSEDVRALSERVVQEFGNIDIWINNAGMNKGFRPLVEFSDEEITQIVSTNLTGSLICTREAIRVMKKQPKGGHIFNMDGAGSGGTSTPLTAAYGATKCGLRQLSASLLQECKGTRVGIHTASPGMVLTELLLSGASLQNKQVFNIICEQPETVAQALVPGLRTVKGTGKAVNYLTPPRIILAILNAWFRRGRWFDKEGRAVYAAEAERLRLWAEGREKSPVTAAMEMIPSGAWVSLFSSSVITAYVILSNVSGSGSSGT</sequence>
<dbReference type="InterPro" id="IPR036291">
    <property type="entry name" value="NAD(P)-bd_dom_sf"/>
</dbReference>
<gene>
    <name evidence="16" type="primary">LOC112286881</name>
    <name evidence="15" type="ORF">PHYPA_012256</name>
</gene>
<evidence type="ECO:0000256" key="12">
    <source>
        <dbReference type="ARBA" id="ARBA00052465"/>
    </source>
</evidence>
<evidence type="ECO:0000256" key="2">
    <source>
        <dbReference type="ARBA" id="ARBA00006484"/>
    </source>
</evidence>
<keyword evidence="5" id="KW-0881">Chlorophyll catabolism</keyword>
<evidence type="ECO:0000313" key="15">
    <source>
        <dbReference type="EMBL" id="PNR47783.1"/>
    </source>
</evidence>
<dbReference type="STRING" id="3218.A0A2K1K1X4"/>